<feature type="region of interest" description="Disordered" evidence="1">
    <location>
        <begin position="467"/>
        <end position="509"/>
    </location>
</feature>
<dbReference type="AlphaFoldDB" id="A0A8K0CYL2"/>
<name>A0A8K0CYL2_IGNLU</name>
<feature type="region of interest" description="Disordered" evidence="1">
    <location>
        <begin position="125"/>
        <end position="146"/>
    </location>
</feature>
<evidence type="ECO:0000256" key="1">
    <source>
        <dbReference type="SAM" id="MobiDB-lite"/>
    </source>
</evidence>
<dbReference type="EMBL" id="VTPC01008155">
    <property type="protein sequence ID" value="KAF2893193.1"/>
    <property type="molecule type" value="Genomic_DNA"/>
</dbReference>
<feature type="region of interest" description="Disordered" evidence="1">
    <location>
        <begin position="393"/>
        <end position="419"/>
    </location>
</feature>
<evidence type="ECO:0000313" key="2">
    <source>
        <dbReference type="EMBL" id="KAF2893193.1"/>
    </source>
</evidence>
<dbReference type="OrthoDB" id="6775196at2759"/>
<comment type="caution">
    <text evidence="2">The sequence shown here is derived from an EMBL/GenBank/DDBJ whole genome shotgun (WGS) entry which is preliminary data.</text>
</comment>
<evidence type="ECO:0000313" key="3">
    <source>
        <dbReference type="Proteomes" id="UP000801492"/>
    </source>
</evidence>
<dbReference type="Proteomes" id="UP000801492">
    <property type="component" value="Unassembled WGS sequence"/>
</dbReference>
<reference evidence="2" key="1">
    <citation type="submission" date="2019-08" db="EMBL/GenBank/DDBJ databases">
        <title>The genome of the North American firefly Photinus pyralis.</title>
        <authorList>
            <consortium name="Photinus pyralis genome working group"/>
            <person name="Fallon T.R."/>
            <person name="Sander Lower S.E."/>
            <person name="Weng J.-K."/>
        </authorList>
    </citation>
    <scope>NUCLEOTIDE SEQUENCE</scope>
    <source>
        <strain evidence="2">TRF0915ILg1</strain>
        <tissue evidence="2">Whole body</tissue>
    </source>
</reference>
<feature type="compositionally biased region" description="Low complexity" evidence="1">
    <location>
        <begin position="127"/>
        <end position="136"/>
    </location>
</feature>
<keyword evidence="3" id="KW-1185">Reference proteome</keyword>
<proteinExistence type="predicted"/>
<organism evidence="2 3">
    <name type="scientific">Ignelater luminosus</name>
    <name type="common">Cucubano</name>
    <name type="synonym">Pyrophorus luminosus</name>
    <dbReference type="NCBI Taxonomy" id="2038154"/>
    <lineage>
        <taxon>Eukaryota</taxon>
        <taxon>Metazoa</taxon>
        <taxon>Ecdysozoa</taxon>
        <taxon>Arthropoda</taxon>
        <taxon>Hexapoda</taxon>
        <taxon>Insecta</taxon>
        <taxon>Pterygota</taxon>
        <taxon>Neoptera</taxon>
        <taxon>Endopterygota</taxon>
        <taxon>Coleoptera</taxon>
        <taxon>Polyphaga</taxon>
        <taxon>Elateriformia</taxon>
        <taxon>Elateroidea</taxon>
        <taxon>Elateridae</taxon>
        <taxon>Agrypninae</taxon>
        <taxon>Pyrophorini</taxon>
        <taxon>Ignelater</taxon>
    </lineage>
</organism>
<protein>
    <submittedName>
        <fullName evidence="2">Uncharacterized protein</fullName>
    </submittedName>
</protein>
<feature type="region of interest" description="Disordered" evidence="1">
    <location>
        <begin position="1"/>
        <end position="29"/>
    </location>
</feature>
<gene>
    <name evidence="2" type="ORF">ILUMI_12980</name>
</gene>
<accession>A0A8K0CYL2</accession>
<sequence length="779" mass="87561">MSKKSTSRTGNDGNADCGSENGRSFSSDERKCTLLQNLLHKEEGTKGPDGGYSPTMRNILTPNLEETQRNQEIQRLANSYKSNTASCSSLDDDLYGTSDAFNKNLEYLRKKLLSLELTNSNTYQRISSDSDSLSHNSESDRDNKAISEGYLSTRETCINISSPFESYRVTERFRNYSSMKYLETNRSVISTIYEAPEIYESENTASSGSYRVPEKKVCLREDWCSQKTSQITLSSSPKSLNLSQLVLDLPLDGSSASSHNSLKSSNNSFKQTCRFTPVKSFQLESVEAVKLNLPLDLTSKTSSDRLTDSPGGTSLDYQVPVKKRCIRDTTPKLTISNIPKKEVITECIKKPEVIPLLFSKTAETQCVDTEFRTNDNVKQRFEEEKQESYLIHIKPPSEGEDNSARTIHTPWNEADSHNERTKSGSLIYIEKVGLGLNLPSSIIDNDTLSSKTIPILPKIRIIDTSNKKIEKRRRNNRIEPIREMHSNRVSSTTTEYSSGDYRKDEDSSSSEKLAHLYQKYYEDTSDISSNVNSTPSYIVSSNVSRTSGYPSATSGISRESSGSMPKKRNSRSRSSSKQKNLKNLEEYCYSDYVKPKFFDPLLCSSLDVPKITLYTYIFPAFSRILTLSESFACQLTLDDYCDFNDESRIADSLSLKNNRSYKDEAETLLNSVTVSPARKKLDVEIRENIIDDIASVTNKPSKNIESESNSVRKKLFQRHLAFRKKQSTDMSFYSVPSDIALDEESAVINSENSSSDDSVNIGETCLKDDTPVALSEVMS</sequence>
<feature type="compositionally biased region" description="Polar residues" evidence="1">
    <location>
        <begin position="542"/>
        <end position="563"/>
    </location>
</feature>
<feature type="compositionally biased region" description="Basic and acidic residues" evidence="1">
    <location>
        <begin position="476"/>
        <end position="486"/>
    </location>
</feature>
<feature type="region of interest" description="Disordered" evidence="1">
    <location>
        <begin position="542"/>
        <end position="578"/>
    </location>
</feature>
<feature type="compositionally biased region" description="Basic residues" evidence="1">
    <location>
        <begin position="565"/>
        <end position="578"/>
    </location>
</feature>
<feature type="compositionally biased region" description="Polar residues" evidence="1">
    <location>
        <begin position="487"/>
        <end position="497"/>
    </location>
</feature>